<proteinExistence type="predicted"/>
<gene>
    <name evidence="1" type="primary">lysS</name>
    <name evidence="1" type="ORF">WKI58_21095</name>
</gene>
<organism evidence="1 2">
    <name type="scientific">Streptomyces pratisoli</name>
    <dbReference type="NCBI Taxonomy" id="3139917"/>
    <lineage>
        <taxon>Bacteria</taxon>
        <taxon>Bacillati</taxon>
        <taxon>Actinomycetota</taxon>
        <taxon>Actinomycetes</taxon>
        <taxon>Kitasatosporales</taxon>
        <taxon>Streptomycetaceae</taxon>
        <taxon>Streptomyces</taxon>
    </lineage>
</organism>
<name>A0ACC6QMC3_9ACTN</name>
<sequence length="588" mass="64699">MPIVAQSSTETDWVSRFADDVIAESERRAPGKPVVVASGLSPSGPIHLGNLREVMTPHLVADEIRRRGYEVRHLISWDDYDRYRKVPAGVPGVDDSWGEHIGKPLTSVPAPAGSSYPNWAEHFKAAMVEALAELGVEYDGISQTEQYTSGVYREQILHAMKHRADIDGILDQYRTKAKDGQPKQQQKKQQQKQQQKPVDAAELEAEEGSGAASEDDGSGGSGGYFPYKPYCGNCEKDLTAVTEYIDATTELTYSCTACGFSETVRLSEFNRGKLVWKVDWPMRWAFEGVIFEPSGVDHSSPGSSFVVGGQIVREIFDGVQPIGPMYAFVGISGMAKMSSSRGGVPTPADALKIMEAPLLRWLYARRRPNQSFKIAFDQEIQRLYDEWDKLESKVADGSVLPADAAAHSRAVRTAAGELPRTPRPLPYRTLASVVDITAGHDEQTLRILSELDPANPLSSLDEARPRLDRADNWITTQVPADARTIVRSEPDTELLGSLDDEARESLRLLLDGLDSHWSLDGLTTLVYGVPKVMAGLEPDAKPTPELKTAQRSFFALLYRLLVSRETGPRLPTLLLAVGADRVRKLLAA</sequence>
<dbReference type="EC" id="6.1.1.6" evidence="1"/>
<dbReference type="EMBL" id="JBBKAI010000002">
    <property type="protein sequence ID" value="MEJ8658982.1"/>
    <property type="molecule type" value="Genomic_DNA"/>
</dbReference>
<protein>
    <submittedName>
        <fullName evidence="1">Lysine--tRNA ligase</fullName>
        <ecNumber evidence="1">6.1.1.6</ecNumber>
    </submittedName>
</protein>
<keyword evidence="2" id="KW-1185">Reference proteome</keyword>
<comment type="caution">
    <text evidence="1">The sequence shown here is derived from an EMBL/GenBank/DDBJ whole genome shotgun (WGS) entry which is preliminary data.</text>
</comment>
<accession>A0ACC6QMC3</accession>
<evidence type="ECO:0000313" key="2">
    <source>
        <dbReference type="Proteomes" id="UP001375539"/>
    </source>
</evidence>
<reference evidence="1" key="1">
    <citation type="submission" date="2024-03" db="EMBL/GenBank/DDBJ databases">
        <title>Novel Streptomyces species of biotechnological and ecological value are a feature of Machair soil.</title>
        <authorList>
            <person name="Prole J.R."/>
            <person name="Goodfellow M."/>
            <person name="Allenby N."/>
            <person name="Ward A.C."/>
        </authorList>
    </citation>
    <scope>NUCLEOTIDE SEQUENCE</scope>
    <source>
        <strain evidence="1">MS1.AVA.4</strain>
    </source>
</reference>
<evidence type="ECO:0000313" key="1">
    <source>
        <dbReference type="EMBL" id="MEJ8658982.1"/>
    </source>
</evidence>
<dbReference type="Proteomes" id="UP001375539">
    <property type="component" value="Unassembled WGS sequence"/>
</dbReference>
<keyword evidence="1" id="KW-0436">Ligase</keyword>